<comment type="caution">
    <text evidence="2">The sequence shown here is derived from an EMBL/GenBank/DDBJ whole genome shotgun (WGS) entry which is preliminary data.</text>
</comment>
<gene>
    <name evidence="2" type="ORF">GGQ67_004546</name>
</gene>
<evidence type="ECO:0000256" key="1">
    <source>
        <dbReference type="SAM" id="SignalP"/>
    </source>
</evidence>
<keyword evidence="1" id="KW-0732">Signal</keyword>
<organism evidence="2 3">
    <name type="scientific">Rhizobium metallidurans</name>
    <dbReference type="NCBI Taxonomy" id="1265931"/>
    <lineage>
        <taxon>Bacteria</taxon>
        <taxon>Pseudomonadati</taxon>
        <taxon>Pseudomonadota</taxon>
        <taxon>Alphaproteobacteria</taxon>
        <taxon>Hyphomicrobiales</taxon>
        <taxon>Rhizobiaceae</taxon>
        <taxon>Rhizobium/Agrobacterium group</taxon>
        <taxon>Rhizobium</taxon>
    </lineage>
</organism>
<name>A0A7W6CVA7_9HYPH</name>
<feature type="signal peptide" evidence="1">
    <location>
        <begin position="1"/>
        <end position="20"/>
    </location>
</feature>
<evidence type="ECO:0000313" key="2">
    <source>
        <dbReference type="EMBL" id="MBB3966854.1"/>
    </source>
</evidence>
<evidence type="ECO:0000313" key="3">
    <source>
        <dbReference type="Proteomes" id="UP000582090"/>
    </source>
</evidence>
<sequence>MRRRYVAILAALLSAATAAAADFKPYANGRFGYAADIPSDFKTTLMPENGDGLGLQSPDGKAKLSIWGNYVTEGGFSQESDLRKKFTTDAGWQFTYEKRGASWASYSGTKGDRIIYMRQIALCDGAMGNFTLEYPARQQKRYGPVIDTMVKTLKAPKHCE</sequence>
<proteinExistence type="predicted"/>
<dbReference type="RefSeq" id="WP_183902320.1">
    <property type="nucleotide sequence ID" value="NZ_JACIDW010000023.1"/>
</dbReference>
<dbReference type="EMBL" id="JACIDW010000023">
    <property type="protein sequence ID" value="MBB3966854.1"/>
    <property type="molecule type" value="Genomic_DNA"/>
</dbReference>
<keyword evidence="3" id="KW-1185">Reference proteome</keyword>
<protein>
    <submittedName>
        <fullName evidence="2">Uncharacterized protein</fullName>
    </submittedName>
</protein>
<dbReference type="AlphaFoldDB" id="A0A7W6CVA7"/>
<accession>A0A7W6CVA7</accession>
<dbReference type="Proteomes" id="UP000582090">
    <property type="component" value="Unassembled WGS sequence"/>
</dbReference>
<reference evidence="2 3" key="1">
    <citation type="submission" date="2020-08" db="EMBL/GenBank/DDBJ databases">
        <title>Genomic Encyclopedia of Type Strains, Phase IV (KMG-IV): sequencing the most valuable type-strain genomes for metagenomic binning, comparative biology and taxonomic classification.</title>
        <authorList>
            <person name="Goeker M."/>
        </authorList>
    </citation>
    <scope>NUCLEOTIDE SEQUENCE [LARGE SCALE GENOMIC DNA]</scope>
    <source>
        <strain evidence="2 3">DSM 26575</strain>
    </source>
</reference>
<feature type="chain" id="PRO_5031405565" evidence="1">
    <location>
        <begin position="21"/>
        <end position="160"/>
    </location>
</feature>